<dbReference type="InterPro" id="IPR000343">
    <property type="entry name" value="4pyrrol_synth_GluRdtase"/>
</dbReference>
<dbReference type="GO" id="GO:0019353">
    <property type="term" value="P:protoporphyrinogen IX biosynthetic process from glutamate"/>
    <property type="evidence" value="ECO:0007669"/>
    <property type="project" value="TreeGrafter"/>
</dbReference>
<organism evidence="18 19">
    <name type="scientific">Rubrobacter taiwanensis</name>
    <dbReference type="NCBI Taxonomy" id="185139"/>
    <lineage>
        <taxon>Bacteria</taxon>
        <taxon>Bacillati</taxon>
        <taxon>Actinomycetota</taxon>
        <taxon>Rubrobacteria</taxon>
        <taxon>Rubrobacterales</taxon>
        <taxon>Rubrobacteraceae</taxon>
        <taxon>Rubrobacter</taxon>
    </lineage>
</organism>
<evidence type="ECO:0000256" key="9">
    <source>
        <dbReference type="HAMAP-Rule" id="MF_00087"/>
    </source>
</evidence>
<dbReference type="CDD" id="cd05213">
    <property type="entry name" value="NAD_bind_Glutamyl_tRNA_reduct"/>
    <property type="match status" value="1"/>
</dbReference>
<dbReference type="UniPathway" id="UPA00251">
    <property type="reaction ID" value="UER00316"/>
</dbReference>
<feature type="binding site" evidence="9 11">
    <location>
        <position position="119"/>
    </location>
    <ligand>
        <name>substrate</name>
    </ligand>
</feature>
<evidence type="ECO:0000313" key="19">
    <source>
        <dbReference type="Proteomes" id="UP000295244"/>
    </source>
</evidence>
<evidence type="ECO:0000256" key="12">
    <source>
        <dbReference type="PIRSR" id="PIRSR000445-3"/>
    </source>
</evidence>
<dbReference type="InterPro" id="IPR036343">
    <property type="entry name" value="GluRdtase_N_sf"/>
</dbReference>
<feature type="domain" description="Quinate/shikimate 5-dehydrogenase/glutamyl-tRNA reductase" evidence="16">
    <location>
        <begin position="171"/>
        <end position="304"/>
    </location>
</feature>
<comment type="pathway">
    <text evidence="1 9 14">Porphyrin-containing compound metabolism; protoporphyrin-IX biosynthesis; 5-aminolevulinate from L-glutamyl-tRNA(Glu): step 1/2.</text>
</comment>
<dbReference type="GO" id="GO:0008883">
    <property type="term" value="F:glutamyl-tRNA reductase activity"/>
    <property type="evidence" value="ECO:0007669"/>
    <property type="project" value="UniProtKB-UniRule"/>
</dbReference>
<gene>
    <name evidence="9" type="primary">hemA</name>
    <name evidence="18" type="ORF">E0L93_00955</name>
</gene>
<evidence type="ECO:0000256" key="7">
    <source>
        <dbReference type="ARBA" id="ARBA00047464"/>
    </source>
</evidence>
<evidence type="ECO:0000256" key="10">
    <source>
        <dbReference type="PIRSR" id="PIRSR000445-1"/>
    </source>
</evidence>
<reference evidence="18 19" key="1">
    <citation type="submission" date="2019-03" db="EMBL/GenBank/DDBJ databases">
        <title>Whole genome sequence of a novel Rubrobacter taiwanensis strain, isolated from Yellowstone National Park.</title>
        <authorList>
            <person name="Freed S."/>
            <person name="Ramaley R.F."/>
            <person name="Kyndt J.A."/>
        </authorList>
    </citation>
    <scope>NUCLEOTIDE SEQUENCE [LARGE SCALE GENOMIC DNA]</scope>
    <source>
        <strain evidence="18 19">Yellowstone</strain>
    </source>
</reference>
<dbReference type="SUPFAM" id="SSF69742">
    <property type="entry name" value="Glutamyl tRNA-reductase catalytic, N-terminal domain"/>
    <property type="match status" value="1"/>
</dbReference>
<dbReference type="NCBIfam" id="TIGR01035">
    <property type="entry name" value="hemA"/>
    <property type="match status" value="1"/>
</dbReference>
<dbReference type="PANTHER" id="PTHR43013:SF1">
    <property type="entry name" value="GLUTAMYL-TRNA REDUCTASE"/>
    <property type="match status" value="1"/>
</dbReference>
<dbReference type="InterPro" id="IPR015896">
    <property type="entry name" value="4pyrrol_synth_GluRdtase_dimer"/>
</dbReference>
<evidence type="ECO:0000313" key="18">
    <source>
        <dbReference type="EMBL" id="TCJ20612.1"/>
    </source>
</evidence>
<feature type="binding site" evidence="9 12">
    <location>
        <begin position="188"/>
        <end position="193"/>
    </location>
    <ligand>
        <name>NADP(+)</name>
        <dbReference type="ChEBI" id="CHEBI:58349"/>
    </ligand>
</feature>
<dbReference type="PANTHER" id="PTHR43013">
    <property type="entry name" value="GLUTAMYL-TRNA REDUCTASE"/>
    <property type="match status" value="1"/>
</dbReference>
<dbReference type="SUPFAM" id="SSF51735">
    <property type="entry name" value="NAD(P)-binding Rossmann-fold domains"/>
    <property type="match status" value="1"/>
</dbReference>
<dbReference type="Pfam" id="PF05201">
    <property type="entry name" value="GlutR_N"/>
    <property type="match status" value="1"/>
</dbReference>
<feature type="active site" description="Nucleophile" evidence="9 10">
    <location>
        <position position="50"/>
    </location>
</feature>
<dbReference type="InterPro" id="IPR036453">
    <property type="entry name" value="GluRdtase_dimer_dom_sf"/>
</dbReference>
<keyword evidence="6 9" id="KW-0627">Porphyrin biosynthesis</keyword>
<feature type="site" description="Important for activity" evidence="9 13">
    <location>
        <position position="98"/>
    </location>
</feature>
<dbReference type="OrthoDB" id="110209at2"/>
<dbReference type="Pfam" id="PF01488">
    <property type="entry name" value="Shikimate_DH"/>
    <property type="match status" value="1"/>
</dbReference>
<dbReference type="EC" id="1.2.1.70" evidence="3 9"/>
<evidence type="ECO:0000256" key="13">
    <source>
        <dbReference type="PIRSR" id="PIRSR000445-4"/>
    </source>
</evidence>
<dbReference type="Pfam" id="PF00745">
    <property type="entry name" value="GlutR_dimer"/>
    <property type="match status" value="1"/>
</dbReference>
<evidence type="ECO:0000259" key="16">
    <source>
        <dbReference type="Pfam" id="PF01488"/>
    </source>
</evidence>
<evidence type="ECO:0000256" key="4">
    <source>
        <dbReference type="ARBA" id="ARBA00022857"/>
    </source>
</evidence>
<evidence type="ECO:0000256" key="14">
    <source>
        <dbReference type="RuleBase" id="RU000584"/>
    </source>
</evidence>
<keyword evidence="5 9" id="KW-0560">Oxidoreductase</keyword>
<protein>
    <recommendedName>
        <fullName evidence="8 9">Glutamyl-tRNA reductase</fullName>
        <shortName evidence="9">GluTR</shortName>
        <ecNumber evidence="3 9">1.2.1.70</ecNumber>
    </recommendedName>
</protein>
<evidence type="ECO:0000256" key="3">
    <source>
        <dbReference type="ARBA" id="ARBA00012970"/>
    </source>
</evidence>
<comment type="catalytic activity">
    <reaction evidence="7 9 14">
        <text>(S)-4-amino-5-oxopentanoate + tRNA(Glu) + NADP(+) = L-glutamyl-tRNA(Glu) + NADPH + H(+)</text>
        <dbReference type="Rhea" id="RHEA:12344"/>
        <dbReference type="Rhea" id="RHEA-COMP:9663"/>
        <dbReference type="Rhea" id="RHEA-COMP:9680"/>
        <dbReference type="ChEBI" id="CHEBI:15378"/>
        <dbReference type="ChEBI" id="CHEBI:57501"/>
        <dbReference type="ChEBI" id="CHEBI:57783"/>
        <dbReference type="ChEBI" id="CHEBI:58349"/>
        <dbReference type="ChEBI" id="CHEBI:78442"/>
        <dbReference type="ChEBI" id="CHEBI:78520"/>
        <dbReference type="EC" id="1.2.1.70"/>
    </reaction>
</comment>
<sequence length="430" mass="47959">MLVAVAGVSHRSAPVELRERISFPPCLGRQFIRRLRESGLVEEAVLLSTCNRTELYAVVEDERVRERIVREVSSERGVEFEALDKSLYWMTDADAVRHLFRVAGSLDSMVVGESQILEQVREAYRAATEEEAAGAVLNRLFHSAMRIGKRIRSETGIGDGAVSVPYVAVRLAAEVFGSLEGRRALVVGAGEMSELVIRNLRSGGVGEVRIANRTPARARELAERLGGRSVGLEGLEDHIREADVVVSSTGSGEWVVRADMVARALERREEPLFFVDIAVPRDIEPAVQNLPRAYLYDIDDLRDVAEHNSAEREAAVGAAEKIIGPAVLEYTSWLSTRHVVPVIRESRSEAERVRQHELSRFLKRLDLSEEERRVVEQLSRSLVNKLLHGPIADLKAAAQSPLEDERVRRRLFGLEGIEGVDITLARRGRR</sequence>
<dbReference type="Gene3D" id="3.30.460.30">
    <property type="entry name" value="Glutamyl-tRNA reductase, N-terminal domain"/>
    <property type="match status" value="1"/>
</dbReference>
<evidence type="ECO:0000256" key="6">
    <source>
        <dbReference type="ARBA" id="ARBA00023244"/>
    </source>
</evidence>
<feature type="binding site" evidence="9 11">
    <location>
        <position position="108"/>
    </location>
    <ligand>
        <name>substrate</name>
    </ligand>
</feature>
<evidence type="ECO:0000259" key="15">
    <source>
        <dbReference type="Pfam" id="PF00745"/>
    </source>
</evidence>
<evidence type="ECO:0000259" key="17">
    <source>
        <dbReference type="Pfam" id="PF05201"/>
    </source>
</evidence>
<dbReference type="AlphaFoldDB" id="A0A4V2NXB7"/>
<comment type="subunit">
    <text evidence="9">Homodimer.</text>
</comment>
<dbReference type="PIRSF" id="PIRSF000445">
    <property type="entry name" value="4pyrrol_synth_GluRdtase"/>
    <property type="match status" value="1"/>
</dbReference>
<feature type="binding site" evidence="9 11">
    <location>
        <begin position="113"/>
        <end position="115"/>
    </location>
    <ligand>
        <name>substrate</name>
    </ligand>
</feature>
<keyword evidence="19" id="KW-1185">Reference proteome</keyword>
<name>A0A4V2NXB7_9ACTN</name>
<feature type="domain" description="Glutamyl-tRNA reductase N-terminal" evidence="17">
    <location>
        <begin position="7"/>
        <end position="155"/>
    </location>
</feature>
<accession>A0A4V2NXB7</accession>
<comment type="miscellaneous">
    <text evidence="9">During catalysis, the active site Cys acts as a nucleophile attacking the alpha-carbonyl group of tRNA-bound glutamate with the formation of a thioester intermediate between enzyme and glutamate, and the concomitant release of tRNA(Glu). The thioester intermediate is finally reduced by direct hydride transfer from NADPH, to form the product GSA.</text>
</comment>
<evidence type="ECO:0000256" key="1">
    <source>
        <dbReference type="ARBA" id="ARBA00005059"/>
    </source>
</evidence>
<dbReference type="InterPro" id="IPR036291">
    <property type="entry name" value="NAD(P)-bd_dom_sf"/>
</dbReference>
<dbReference type="Gene3D" id="3.40.50.720">
    <property type="entry name" value="NAD(P)-binding Rossmann-like Domain"/>
    <property type="match status" value="1"/>
</dbReference>
<dbReference type="FunFam" id="3.40.50.720:FF:000031">
    <property type="entry name" value="Glutamyl-tRNA reductase"/>
    <property type="match status" value="1"/>
</dbReference>
<evidence type="ECO:0000256" key="8">
    <source>
        <dbReference type="ARBA" id="ARBA00068659"/>
    </source>
</evidence>
<evidence type="ECO:0000256" key="2">
    <source>
        <dbReference type="ARBA" id="ARBA00005916"/>
    </source>
</evidence>
<proteinExistence type="inferred from homology"/>
<dbReference type="EMBL" id="SKBU01000002">
    <property type="protein sequence ID" value="TCJ20612.1"/>
    <property type="molecule type" value="Genomic_DNA"/>
</dbReference>
<comment type="function">
    <text evidence="9">Catalyzes the NADPH-dependent reduction of glutamyl-tRNA(Glu) to glutamate 1-semialdehyde (GSA).</text>
</comment>
<dbReference type="InterPro" id="IPR015895">
    <property type="entry name" value="4pyrrol_synth_GluRdtase_N"/>
</dbReference>
<comment type="domain">
    <text evidence="9">Possesses an unusual extended V-shaped dimeric structure with each monomer consisting of three distinct domains arranged along a curved 'spinal' alpha-helix. The N-terminal catalytic domain specifically recognizes the glutamate moiety of the substrate. The second domain is the NADPH-binding domain, and the third C-terminal domain is responsible for dimerization.</text>
</comment>
<comment type="similarity">
    <text evidence="2 9 14">Belongs to the glutamyl-tRNA reductase family.</text>
</comment>
<dbReference type="HAMAP" id="MF_00087">
    <property type="entry name" value="Glu_tRNA_reductase"/>
    <property type="match status" value="1"/>
</dbReference>
<dbReference type="Proteomes" id="UP000295244">
    <property type="component" value="Unassembled WGS sequence"/>
</dbReference>
<feature type="domain" description="Tetrapyrrole biosynthesis glutamyl-tRNA reductase dimerisation" evidence="15">
    <location>
        <begin position="318"/>
        <end position="414"/>
    </location>
</feature>
<dbReference type="GO" id="GO:0050661">
    <property type="term" value="F:NADP binding"/>
    <property type="evidence" value="ECO:0007669"/>
    <property type="project" value="InterPro"/>
</dbReference>
<comment type="caution">
    <text evidence="18">The sequence shown here is derived from an EMBL/GenBank/DDBJ whole genome shotgun (WGS) entry which is preliminary data.</text>
</comment>
<dbReference type="SUPFAM" id="SSF69075">
    <property type="entry name" value="Glutamyl tRNA-reductase dimerization domain"/>
    <property type="match status" value="1"/>
</dbReference>
<evidence type="ECO:0000256" key="5">
    <source>
        <dbReference type="ARBA" id="ARBA00023002"/>
    </source>
</evidence>
<dbReference type="FunFam" id="3.30.460.30:FF:000001">
    <property type="entry name" value="Glutamyl-tRNA reductase"/>
    <property type="match status" value="1"/>
</dbReference>
<dbReference type="InterPro" id="IPR006151">
    <property type="entry name" value="Shikm_DH/Glu-tRNA_Rdtase"/>
</dbReference>
<keyword evidence="4 9" id="KW-0521">NADP</keyword>
<feature type="binding site" evidence="9 11">
    <location>
        <begin position="49"/>
        <end position="52"/>
    </location>
    <ligand>
        <name>substrate</name>
    </ligand>
</feature>
<evidence type="ECO:0000256" key="11">
    <source>
        <dbReference type="PIRSR" id="PIRSR000445-2"/>
    </source>
</evidence>